<evidence type="ECO:0000313" key="5">
    <source>
        <dbReference type="EMBL" id="URE28806.1"/>
    </source>
</evidence>
<dbReference type="InterPro" id="IPR046848">
    <property type="entry name" value="E_motif"/>
</dbReference>
<reference evidence="5" key="1">
    <citation type="submission" date="2022-05" db="EMBL/GenBank/DDBJ databases">
        <title>The Musa troglodytarum L. genome provides insights into the mechanism of non-climacteric behaviour and enrichment of carotenoids.</title>
        <authorList>
            <person name="Wang J."/>
        </authorList>
    </citation>
    <scope>NUCLEOTIDE SEQUENCE</scope>
    <source>
        <tissue evidence="5">Leaf</tissue>
    </source>
</reference>
<dbReference type="GO" id="GO:0008422">
    <property type="term" value="F:beta-glucosidase activity"/>
    <property type="evidence" value="ECO:0007669"/>
    <property type="project" value="UniProtKB-ARBA"/>
</dbReference>
<dbReference type="InterPro" id="IPR001360">
    <property type="entry name" value="Glyco_hydro_1"/>
</dbReference>
<feature type="repeat" description="PPR" evidence="4">
    <location>
        <begin position="592"/>
        <end position="622"/>
    </location>
</feature>
<dbReference type="EMBL" id="CP097510">
    <property type="protein sequence ID" value="URE28806.1"/>
    <property type="molecule type" value="Genomic_DNA"/>
</dbReference>
<dbReference type="GO" id="GO:0005975">
    <property type="term" value="P:carbohydrate metabolic process"/>
    <property type="evidence" value="ECO:0007669"/>
    <property type="project" value="InterPro"/>
</dbReference>
<dbReference type="PANTHER" id="PTHR47926">
    <property type="entry name" value="PENTATRICOPEPTIDE REPEAT-CONTAINING PROTEIN"/>
    <property type="match status" value="1"/>
</dbReference>
<evidence type="ECO:0000256" key="4">
    <source>
        <dbReference type="PROSITE-ProRule" id="PRU00708"/>
    </source>
</evidence>
<dbReference type="Pfam" id="PF13041">
    <property type="entry name" value="PPR_2"/>
    <property type="match status" value="1"/>
</dbReference>
<feature type="repeat" description="PPR" evidence="4">
    <location>
        <begin position="623"/>
        <end position="657"/>
    </location>
</feature>
<dbReference type="FunFam" id="1.25.40.10:FF:000690">
    <property type="entry name" value="Pentatricopeptide repeat-containing protein"/>
    <property type="match status" value="1"/>
</dbReference>
<evidence type="ECO:0000256" key="3">
    <source>
        <dbReference type="ARBA" id="ARBA00022737"/>
    </source>
</evidence>
<dbReference type="Proteomes" id="UP001055439">
    <property type="component" value="Chromosome 8"/>
</dbReference>
<dbReference type="InterPro" id="IPR011990">
    <property type="entry name" value="TPR-like_helical_dom_sf"/>
</dbReference>
<name>A0A9E7KTG0_9LILI</name>
<keyword evidence="6" id="KW-1185">Reference proteome</keyword>
<dbReference type="OrthoDB" id="635740at2759"/>
<evidence type="ECO:0000256" key="2">
    <source>
        <dbReference type="ARBA" id="ARBA00010838"/>
    </source>
</evidence>
<dbReference type="Pfam" id="PF20431">
    <property type="entry name" value="E_motif"/>
    <property type="match status" value="1"/>
</dbReference>
<comment type="similarity">
    <text evidence="1">Belongs to the PPR family. PCMP-H subfamily.</text>
</comment>
<dbReference type="Gene3D" id="3.20.20.80">
    <property type="entry name" value="Glycosidases"/>
    <property type="match status" value="2"/>
</dbReference>
<dbReference type="PANTHER" id="PTHR47926:SF374">
    <property type="entry name" value="PENTATRICOPEPTIDE REPEAT-CONTAINING PROTEIN"/>
    <property type="match status" value="1"/>
</dbReference>
<gene>
    <name evidence="5" type="ORF">MUK42_07396</name>
</gene>
<dbReference type="PROSITE" id="PS51375">
    <property type="entry name" value="PPR"/>
    <property type="match status" value="3"/>
</dbReference>
<evidence type="ECO:0000256" key="1">
    <source>
        <dbReference type="ARBA" id="ARBA00006643"/>
    </source>
</evidence>
<dbReference type="InterPro" id="IPR046960">
    <property type="entry name" value="PPR_At4g14850-like_plant"/>
</dbReference>
<dbReference type="SUPFAM" id="SSF51445">
    <property type="entry name" value="(Trans)glycosidases"/>
    <property type="match status" value="1"/>
</dbReference>
<comment type="similarity">
    <text evidence="2">Belongs to the glycosyl hydrolase 1 family.</text>
</comment>
<organism evidence="5 6">
    <name type="scientific">Musa troglodytarum</name>
    <name type="common">fe'i banana</name>
    <dbReference type="NCBI Taxonomy" id="320322"/>
    <lineage>
        <taxon>Eukaryota</taxon>
        <taxon>Viridiplantae</taxon>
        <taxon>Streptophyta</taxon>
        <taxon>Embryophyta</taxon>
        <taxon>Tracheophyta</taxon>
        <taxon>Spermatophyta</taxon>
        <taxon>Magnoliopsida</taxon>
        <taxon>Liliopsida</taxon>
        <taxon>Zingiberales</taxon>
        <taxon>Musaceae</taxon>
        <taxon>Musa</taxon>
    </lineage>
</organism>
<protein>
    <submittedName>
        <fullName evidence="5">PPR repeat</fullName>
    </submittedName>
</protein>
<evidence type="ECO:0000313" key="6">
    <source>
        <dbReference type="Proteomes" id="UP001055439"/>
    </source>
</evidence>
<proteinExistence type="inferred from homology"/>
<sequence>MLDNSAGDVASDQSHKYKMEEEPLIQKAWLTTTISLMSYSDMVITSPELRITPHVTIYHYDLPQVLEDEYEGWLSHKIVSGWRLMLVSCVGQTKWEDRLECVLHVMVSIDKLNIGLASNPKIIGLLCRLVMKKIVGSTLASFTEEQSEHLKGSFDFIGLNHYSLIWVKDNSDASETAPRDFIADPFAKFACYFKERYPKQSGYGLGLNDTIYDVSRANYLSGYIGSTLDSIRYKEMRHGSLPLNYAQLSSLLALCGRDAKCRLGSSLHAAIIKNVDHFSFDGCSNHRDVMVVWNALISMYSKCGQLLDATRVFDQMRYRDSISWNSVISGCLIGNDWERGFWYFRDMRRSAIGRCDHATFTTVLSIYVEMELLLGITMVHALTIRGGYQRATSVGNALISAYFKHKCSNSAQKMFDEMLERNVITWTAMISGLAQSLMCKESLVLFRRMRRVEQANSLTYSSSLLACSGLVALHEGQQIHGLIVKSGFLVDLCVESALMDLYAKCGMMEVALQLFQACKHPDDVCLTLILVGLSQNGLEEKAFQLFAEIVGSGMEMDANMFSAVLGAFGPSAPFSLGKQIHSLTIKKSLGSNVFVSNGLINMYAKCGELQDSSKIFKQMETKNSVSWNSIIAAFACHGHGSEALGLYEHMKAEGMEPTDVTFLSLLHACSHVGSIEKGMGFLKSMSLDHGITPRMEHYACVVDILGRAGLLDDAKRFIEDLSLNPNAHLWQALLGASSIHGNLEMGRYAAEHLLLIAPECSAAYVLLANIYSSDGKWEERARILKMMKEMGVKKDTGSSWIEVEKEVHIFVVEDRVHPQAELIYEYHFRSSGFMIWISKNSEVQVIHMLSQNNMKDEGGLAEAQEICKPWKQLKAIL</sequence>
<dbReference type="Pfam" id="PF00232">
    <property type="entry name" value="Glyco_hydro_1"/>
    <property type="match status" value="1"/>
</dbReference>
<feature type="repeat" description="PPR" evidence="4">
    <location>
        <begin position="289"/>
        <end position="323"/>
    </location>
</feature>
<dbReference type="Pfam" id="PF01535">
    <property type="entry name" value="PPR"/>
    <property type="match status" value="6"/>
</dbReference>
<dbReference type="GO" id="GO:0003729">
    <property type="term" value="F:mRNA binding"/>
    <property type="evidence" value="ECO:0007669"/>
    <property type="project" value="UniProtKB-ARBA"/>
</dbReference>
<dbReference type="Gene3D" id="1.25.40.10">
    <property type="entry name" value="Tetratricopeptide repeat domain"/>
    <property type="match status" value="5"/>
</dbReference>
<dbReference type="AlphaFoldDB" id="A0A9E7KTG0"/>
<keyword evidence="3" id="KW-0677">Repeat</keyword>
<accession>A0A9E7KTG0</accession>
<dbReference type="InterPro" id="IPR017853">
    <property type="entry name" value="GH"/>
</dbReference>
<dbReference type="InterPro" id="IPR002885">
    <property type="entry name" value="PPR_rpt"/>
</dbReference>
<dbReference type="NCBIfam" id="TIGR00756">
    <property type="entry name" value="PPR"/>
    <property type="match status" value="2"/>
</dbReference>
<dbReference type="GO" id="GO:0009451">
    <property type="term" value="P:RNA modification"/>
    <property type="evidence" value="ECO:0007669"/>
    <property type="project" value="InterPro"/>
</dbReference>